<dbReference type="AlphaFoldDB" id="A0A6N9NQX0"/>
<evidence type="ECO:0000256" key="1">
    <source>
        <dbReference type="ARBA" id="ARBA00022729"/>
    </source>
</evidence>
<comment type="caution">
    <text evidence="3">The sequence shown here is derived from an EMBL/GenBank/DDBJ whole genome shotgun (WGS) entry which is preliminary data.</text>
</comment>
<reference evidence="3 4" key="1">
    <citation type="submission" date="2019-12" db="EMBL/GenBank/DDBJ databases">
        <authorList>
            <person name="Zhao J."/>
        </authorList>
    </citation>
    <scope>NUCLEOTIDE SEQUENCE [LARGE SCALE GENOMIC DNA]</scope>
    <source>
        <strain evidence="3 4">S-15</strain>
    </source>
</reference>
<keyword evidence="1" id="KW-0732">Signal</keyword>
<evidence type="ECO:0000259" key="2">
    <source>
        <dbReference type="Pfam" id="PF18962"/>
    </source>
</evidence>
<evidence type="ECO:0000313" key="3">
    <source>
        <dbReference type="EMBL" id="NBG66805.1"/>
    </source>
</evidence>
<protein>
    <submittedName>
        <fullName evidence="3">T9SS type A sorting domain-containing protein</fullName>
    </submittedName>
</protein>
<proteinExistence type="predicted"/>
<dbReference type="Proteomes" id="UP000470771">
    <property type="component" value="Unassembled WGS sequence"/>
</dbReference>
<evidence type="ECO:0000313" key="4">
    <source>
        <dbReference type="Proteomes" id="UP000470771"/>
    </source>
</evidence>
<organism evidence="3 4">
    <name type="scientific">Acidiluteibacter ferrifornacis</name>
    <dbReference type="NCBI Taxonomy" id="2692424"/>
    <lineage>
        <taxon>Bacteria</taxon>
        <taxon>Pseudomonadati</taxon>
        <taxon>Bacteroidota</taxon>
        <taxon>Flavobacteriia</taxon>
        <taxon>Flavobacteriales</taxon>
        <taxon>Cryomorphaceae</taxon>
        <taxon>Acidiluteibacter</taxon>
    </lineage>
</organism>
<name>A0A6N9NQX0_9FLAO</name>
<keyword evidence="4" id="KW-1185">Reference proteome</keyword>
<dbReference type="Pfam" id="PF18962">
    <property type="entry name" value="Por_Secre_tail"/>
    <property type="match status" value="1"/>
</dbReference>
<feature type="domain" description="Secretion system C-terminal sorting" evidence="2">
    <location>
        <begin position="114"/>
        <end position="183"/>
    </location>
</feature>
<dbReference type="InterPro" id="IPR026444">
    <property type="entry name" value="Secre_tail"/>
</dbReference>
<accession>A0A6N9NQX0</accession>
<sequence>MTYTATGLYNDTIQNAAGCDSVITLNLTIDSADYTITQNNAVLTANQAGATYQWIDCTNGDTAITGATSQSYTAIVNGNYAVVVTLNSCSDTSACSTVVGVGINESYLASSLRIYPNPTTQQIVIENTSTDRINKIIVRNTIGQIVSTVNEIIGQKQTIDLIGERGIYFVEVINQNGKSQLFKVIKK</sequence>
<dbReference type="EMBL" id="WWNE01000010">
    <property type="protein sequence ID" value="NBG66805.1"/>
    <property type="molecule type" value="Genomic_DNA"/>
</dbReference>
<gene>
    <name evidence="3" type="ORF">GQN54_11825</name>
</gene>
<dbReference type="NCBIfam" id="TIGR04183">
    <property type="entry name" value="Por_Secre_tail"/>
    <property type="match status" value="1"/>
</dbReference>